<dbReference type="AlphaFoldDB" id="A0A5C3LDF5"/>
<dbReference type="GO" id="GO:0012505">
    <property type="term" value="C:endomembrane system"/>
    <property type="evidence" value="ECO:0007669"/>
    <property type="project" value="UniProtKB-SubCell"/>
</dbReference>
<accession>A0A5C3LDF5</accession>
<gene>
    <name evidence="7" type="ORF">FA15DRAFT_630701</name>
</gene>
<dbReference type="GO" id="GO:0043007">
    <property type="term" value="P:maintenance of rDNA"/>
    <property type="evidence" value="ECO:0007669"/>
    <property type="project" value="TreeGrafter"/>
</dbReference>
<evidence type="ECO:0000256" key="6">
    <source>
        <dbReference type="SAM" id="Phobius"/>
    </source>
</evidence>
<reference evidence="7 8" key="1">
    <citation type="journal article" date="2019" name="Nat. Ecol. Evol.">
        <title>Megaphylogeny resolves global patterns of mushroom evolution.</title>
        <authorList>
            <person name="Varga T."/>
            <person name="Krizsan K."/>
            <person name="Foldi C."/>
            <person name="Dima B."/>
            <person name="Sanchez-Garcia M."/>
            <person name="Sanchez-Ramirez S."/>
            <person name="Szollosi G.J."/>
            <person name="Szarkandi J.G."/>
            <person name="Papp V."/>
            <person name="Albert L."/>
            <person name="Andreopoulos W."/>
            <person name="Angelini C."/>
            <person name="Antonin V."/>
            <person name="Barry K.W."/>
            <person name="Bougher N.L."/>
            <person name="Buchanan P."/>
            <person name="Buyck B."/>
            <person name="Bense V."/>
            <person name="Catcheside P."/>
            <person name="Chovatia M."/>
            <person name="Cooper J."/>
            <person name="Damon W."/>
            <person name="Desjardin D."/>
            <person name="Finy P."/>
            <person name="Geml J."/>
            <person name="Haridas S."/>
            <person name="Hughes K."/>
            <person name="Justo A."/>
            <person name="Karasinski D."/>
            <person name="Kautmanova I."/>
            <person name="Kiss B."/>
            <person name="Kocsube S."/>
            <person name="Kotiranta H."/>
            <person name="LaButti K.M."/>
            <person name="Lechner B.E."/>
            <person name="Liimatainen K."/>
            <person name="Lipzen A."/>
            <person name="Lukacs Z."/>
            <person name="Mihaltcheva S."/>
            <person name="Morgado L.N."/>
            <person name="Niskanen T."/>
            <person name="Noordeloos M.E."/>
            <person name="Ohm R.A."/>
            <person name="Ortiz-Santana B."/>
            <person name="Ovrebo C."/>
            <person name="Racz N."/>
            <person name="Riley R."/>
            <person name="Savchenko A."/>
            <person name="Shiryaev A."/>
            <person name="Soop K."/>
            <person name="Spirin V."/>
            <person name="Szebenyi C."/>
            <person name="Tomsovsky M."/>
            <person name="Tulloss R.E."/>
            <person name="Uehling J."/>
            <person name="Grigoriev I.V."/>
            <person name="Vagvolgyi C."/>
            <person name="Papp T."/>
            <person name="Martin F.M."/>
            <person name="Miettinen O."/>
            <person name="Hibbett D.S."/>
            <person name="Nagy L.G."/>
        </authorList>
    </citation>
    <scope>NUCLEOTIDE SEQUENCE [LARGE SCALE GENOMIC DNA]</scope>
    <source>
        <strain evidence="7 8">CBS 121175</strain>
    </source>
</reference>
<evidence type="ECO:0000256" key="5">
    <source>
        <dbReference type="SAM" id="MobiDB-lite"/>
    </source>
</evidence>
<evidence type="ECO:0000256" key="3">
    <source>
        <dbReference type="ARBA" id="ARBA00022989"/>
    </source>
</evidence>
<feature type="transmembrane region" description="Helical" evidence="6">
    <location>
        <begin position="316"/>
        <end position="337"/>
    </location>
</feature>
<keyword evidence="2 6" id="KW-0812">Transmembrane</keyword>
<keyword evidence="3 6" id="KW-1133">Transmembrane helix</keyword>
<sequence>MALRRLAQQNYAAASTSSTPRSNKTFEIDPDSPLMQKSRPSTPSTPKSRVSIGVYRSPASTPSLSATVPFDWEAARSHAHPPFSTPAQKKIRKSMGVGSSDGARPSKRVVRKKGIVQKIADIPSLIMFHISMFPQNIPMPTPQTSSRIVAGTMHAIMFLLRVVNARPAAKFDAIYIEDDSDSWWDWSTLLKFLAIVTAFANVAYLFTRTRKYHFHSRQDPISSPNAKFVSKDWDQVKTPPRALWKRILSFTWWGFVSFWRFLLNMQPPLPTMKNASPATRVQELEVWSPGELNLRIFSLWSPVHAFLWLATTSTNWIPMLISMGLLTITLNVLIFTYETLIRDKEVIAAEVMHEYNQGFVYPRIMPVRHDVGVMTHESEIVSVWD</sequence>
<dbReference type="EMBL" id="ML210147">
    <property type="protein sequence ID" value="TFK29946.1"/>
    <property type="molecule type" value="Genomic_DNA"/>
</dbReference>
<evidence type="ECO:0000313" key="7">
    <source>
        <dbReference type="EMBL" id="TFK29946.1"/>
    </source>
</evidence>
<dbReference type="PANTHER" id="PTHR28293">
    <property type="entry name" value="NUCLEAR RIM PROTEIN 1"/>
    <property type="match status" value="1"/>
</dbReference>
<dbReference type="STRING" id="230819.A0A5C3LDF5"/>
<feature type="compositionally biased region" description="Polar residues" evidence="5">
    <location>
        <begin position="7"/>
        <end position="25"/>
    </location>
</feature>
<evidence type="ECO:0000256" key="4">
    <source>
        <dbReference type="ARBA" id="ARBA00023136"/>
    </source>
</evidence>
<organism evidence="7 8">
    <name type="scientific">Coprinopsis marcescibilis</name>
    <name type="common">Agaric fungus</name>
    <name type="synonym">Psathyrella marcescibilis</name>
    <dbReference type="NCBI Taxonomy" id="230819"/>
    <lineage>
        <taxon>Eukaryota</taxon>
        <taxon>Fungi</taxon>
        <taxon>Dikarya</taxon>
        <taxon>Basidiomycota</taxon>
        <taxon>Agaricomycotina</taxon>
        <taxon>Agaricomycetes</taxon>
        <taxon>Agaricomycetidae</taxon>
        <taxon>Agaricales</taxon>
        <taxon>Agaricineae</taxon>
        <taxon>Psathyrellaceae</taxon>
        <taxon>Coprinopsis</taxon>
    </lineage>
</organism>
<protein>
    <recommendedName>
        <fullName evidence="9">Nuclear rim protein 1</fullName>
    </recommendedName>
</protein>
<dbReference type="OrthoDB" id="3363151at2759"/>
<dbReference type="Pfam" id="PF10332">
    <property type="entry name" value="DUF2418"/>
    <property type="match status" value="1"/>
</dbReference>
<dbReference type="Proteomes" id="UP000307440">
    <property type="component" value="Unassembled WGS sequence"/>
</dbReference>
<evidence type="ECO:0008006" key="9">
    <source>
        <dbReference type="Google" id="ProtNLM"/>
    </source>
</evidence>
<evidence type="ECO:0000256" key="1">
    <source>
        <dbReference type="ARBA" id="ARBA00004127"/>
    </source>
</evidence>
<feature type="compositionally biased region" description="Low complexity" evidence="5">
    <location>
        <begin position="37"/>
        <end position="49"/>
    </location>
</feature>
<comment type="subcellular location">
    <subcellularLocation>
        <location evidence="1">Endomembrane system</location>
        <topology evidence="1">Multi-pass membrane protein</topology>
    </subcellularLocation>
</comment>
<feature type="region of interest" description="Disordered" evidence="5">
    <location>
        <begin position="78"/>
        <end position="106"/>
    </location>
</feature>
<dbReference type="PANTHER" id="PTHR28293:SF1">
    <property type="entry name" value="NUCLEAR RIM PROTEIN 1"/>
    <property type="match status" value="1"/>
</dbReference>
<proteinExistence type="predicted"/>
<feature type="region of interest" description="Disordered" evidence="5">
    <location>
        <begin position="1"/>
        <end position="52"/>
    </location>
</feature>
<feature type="transmembrane region" description="Helical" evidence="6">
    <location>
        <begin position="243"/>
        <end position="262"/>
    </location>
</feature>
<keyword evidence="4 6" id="KW-0472">Membrane</keyword>
<name>A0A5C3LDF5_COPMA</name>
<dbReference type="InterPro" id="IPR018819">
    <property type="entry name" value="Nur1/Mug154"/>
</dbReference>
<evidence type="ECO:0000256" key="2">
    <source>
        <dbReference type="ARBA" id="ARBA00022692"/>
    </source>
</evidence>
<feature type="transmembrane region" description="Helical" evidence="6">
    <location>
        <begin position="148"/>
        <end position="169"/>
    </location>
</feature>
<feature type="transmembrane region" description="Helical" evidence="6">
    <location>
        <begin position="189"/>
        <end position="207"/>
    </location>
</feature>
<evidence type="ECO:0000313" key="8">
    <source>
        <dbReference type="Proteomes" id="UP000307440"/>
    </source>
</evidence>
<keyword evidence="8" id="KW-1185">Reference proteome</keyword>
<dbReference type="GO" id="GO:0007096">
    <property type="term" value="P:regulation of exit from mitosis"/>
    <property type="evidence" value="ECO:0007669"/>
    <property type="project" value="TreeGrafter"/>
</dbReference>